<reference evidence="1" key="1">
    <citation type="journal article" date="2023" name="G3 (Bethesda)">
        <title>A reference genome for the long-term kleptoplast-retaining sea slug Elysia crispata morphotype clarki.</title>
        <authorList>
            <person name="Eastman K.E."/>
            <person name="Pendleton A.L."/>
            <person name="Shaikh M.A."/>
            <person name="Suttiyut T."/>
            <person name="Ogas R."/>
            <person name="Tomko P."/>
            <person name="Gavelis G."/>
            <person name="Widhalm J.R."/>
            <person name="Wisecaver J.H."/>
        </authorList>
    </citation>
    <scope>NUCLEOTIDE SEQUENCE</scope>
    <source>
        <strain evidence="1">ECLA1</strain>
    </source>
</reference>
<name>A0AAE0YUY7_9GAST</name>
<gene>
    <name evidence="1" type="ORF">RRG08_047442</name>
</gene>
<proteinExistence type="predicted"/>
<accession>A0AAE0YUY7</accession>
<dbReference type="Proteomes" id="UP001283361">
    <property type="component" value="Unassembled WGS sequence"/>
</dbReference>
<protein>
    <submittedName>
        <fullName evidence="1">Uncharacterized protein</fullName>
    </submittedName>
</protein>
<organism evidence="1 2">
    <name type="scientific">Elysia crispata</name>
    <name type="common">lettuce slug</name>
    <dbReference type="NCBI Taxonomy" id="231223"/>
    <lineage>
        <taxon>Eukaryota</taxon>
        <taxon>Metazoa</taxon>
        <taxon>Spiralia</taxon>
        <taxon>Lophotrochozoa</taxon>
        <taxon>Mollusca</taxon>
        <taxon>Gastropoda</taxon>
        <taxon>Heterobranchia</taxon>
        <taxon>Euthyneura</taxon>
        <taxon>Panpulmonata</taxon>
        <taxon>Sacoglossa</taxon>
        <taxon>Placobranchoidea</taxon>
        <taxon>Plakobranchidae</taxon>
        <taxon>Elysia</taxon>
    </lineage>
</organism>
<evidence type="ECO:0000313" key="2">
    <source>
        <dbReference type="Proteomes" id="UP001283361"/>
    </source>
</evidence>
<dbReference type="EMBL" id="JAWDGP010005399">
    <property type="protein sequence ID" value="KAK3757251.1"/>
    <property type="molecule type" value="Genomic_DNA"/>
</dbReference>
<evidence type="ECO:0000313" key="1">
    <source>
        <dbReference type="EMBL" id="KAK3757251.1"/>
    </source>
</evidence>
<keyword evidence="2" id="KW-1185">Reference proteome</keyword>
<sequence length="88" mass="9899">MSTREGARSGSIINNAQGPPPLVLISVSLTRVDTIGSEYHERRYPSDVQPRGVTVRRDGFPMNPRQRVAIPWMTLRIHLAPRLGDCYN</sequence>
<dbReference type="AlphaFoldDB" id="A0AAE0YUY7"/>
<comment type="caution">
    <text evidence="1">The sequence shown here is derived from an EMBL/GenBank/DDBJ whole genome shotgun (WGS) entry which is preliminary data.</text>
</comment>